<feature type="domain" description="HTH gntR-type" evidence="4">
    <location>
        <begin position="9"/>
        <end position="77"/>
    </location>
</feature>
<proteinExistence type="predicted"/>
<accession>A0A2P2E6G5</accession>
<gene>
    <name evidence="5" type="primary">ytrA</name>
    <name evidence="5" type="ORF">PbB2_00286</name>
</gene>
<comment type="caution">
    <text evidence="5">The sequence shown here is derived from an EMBL/GenBank/DDBJ whole genome shotgun (WGS) entry which is preliminary data.</text>
</comment>
<keyword evidence="3" id="KW-0804">Transcription</keyword>
<evidence type="ECO:0000256" key="2">
    <source>
        <dbReference type="ARBA" id="ARBA00023125"/>
    </source>
</evidence>
<dbReference type="GO" id="GO:0003700">
    <property type="term" value="F:DNA-binding transcription factor activity"/>
    <property type="evidence" value="ECO:0007669"/>
    <property type="project" value="InterPro"/>
</dbReference>
<keyword evidence="6" id="KW-1185">Reference proteome</keyword>
<dbReference type="GO" id="GO:0003677">
    <property type="term" value="F:DNA binding"/>
    <property type="evidence" value="ECO:0007669"/>
    <property type="project" value="UniProtKB-KW"/>
</dbReference>
<dbReference type="OrthoDB" id="7173258at2"/>
<dbReference type="AlphaFoldDB" id="A0A2P2E6G5"/>
<dbReference type="SMART" id="SM00345">
    <property type="entry name" value="HTH_GNTR"/>
    <property type="match status" value="1"/>
</dbReference>
<dbReference type="InterPro" id="IPR000524">
    <property type="entry name" value="Tscrpt_reg_HTH_GntR"/>
</dbReference>
<sequence>MTQAWRDDQPIWRQIKDRVLAAILDGGIKEGEPLPSVRQVALDLQVNPLTVSKAYQELADEGLVERRRGLGMFVIDGARTGLSASERTTFLKEEWPIVVTRIRRLGLSVQELLKEVEGNGQ</sequence>
<evidence type="ECO:0000259" key="4">
    <source>
        <dbReference type="PROSITE" id="PS50949"/>
    </source>
</evidence>
<evidence type="ECO:0000256" key="1">
    <source>
        <dbReference type="ARBA" id="ARBA00023015"/>
    </source>
</evidence>
<evidence type="ECO:0000256" key="3">
    <source>
        <dbReference type="ARBA" id="ARBA00023163"/>
    </source>
</evidence>
<keyword evidence="2" id="KW-0238">DNA-binding</keyword>
<organism evidence="5 6">
    <name type="scientific">Candidatus Phycosocius bacilliformis</name>
    <dbReference type="NCBI Taxonomy" id="1445552"/>
    <lineage>
        <taxon>Bacteria</taxon>
        <taxon>Pseudomonadati</taxon>
        <taxon>Pseudomonadota</taxon>
        <taxon>Alphaproteobacteria</taxon>
        <taxon>Caulobacterales</taxon>
        <taxon>Caulobacterales incertae sedis</taxon>
        <taxon>Candidatus Phycosocius</taxon>
    </lineage>
</organism>
<dbReference type="CDD" id="cd07377">
    <property type="entry name" value="WHTH_GntR"/>
    <property type="match status" value="1"/>
</dbReference>
<dbReference type="PANTHER" id="PTHR38445:SF10">
    <property type="entry name" value="GNTR-FAMILY TRANSCRIPTIONAL REGULATOR"/>
    <property type="match status" value="1"/>
</dbReference>
<dbReference type="EMBL" id="BFBR01000001">
    <property type="protein sequence ID" value="GBF56629.1"/>
    <property type="molecule type" value="Genomic_DNA"/>
</dbReference>
<dbReference type="Gene3D" id="6.10.250.1220">
    <property type="match status" value="1"/>
</dbReference>
<dbReference type="Proteomes" id="UP000245086">
    <property type="component" value="Unassembled WGS sequence"/>
</dbReference>
<dbReference type="Gene3D" id="1.10.10.10">
    <property type="entry name" value="Winged helix-like DNA-binding domain superfamily/Winged helix DNA-binding domain"/>
    <property type="match status" value="1"/>
</dbReference>
<evidence type="ECO:0000313" key="6">
    <source>
        <dbReference type="Proteomes" id="UP000245086"/>
    </source>
</evidence>
<dbReference type="SUPFAM" id="SSF46785">
    <property type="entry name" value="Winged helix' DNA-binding domain"/>
    <property type="match status" value="1"/>
</dbReference>
<dbReference type="InterPro" id="IPR036388">
    <property type="entry name" value="WH-like_DNA-bd_sf"/>
</dbReference>
<dbReference type="InterPro" id="IPR036390">
    <property type="entry name" value="WH_DNA-bd_sf"/>
</dbReference>
<keyword evidence="1" id="KW-0805">Transcription regulation</keyword>
<reference evidence="5 6" key="1">
    <citation type="journal article" date="2018" name="Genome Announc.">
        <title>Draft Genome Sequence of "Candidatus Phycosocius bacilliformis," an Alphaproteobacterial Ectosymbiont of the Hydrocarbon-Producing Green Alga Botryococcus braunii.</title>
        <authorList>
            <person name="Tanabe Y."/>
            <person name="Yamaguchi H."/>
            <person name="Watanabe M.M."/>
        </authorList>
    </citation>
    <scope>NUCLEOTIDE SEQUENCE [LARGE SCALE GENOMIC DNA]</scope>
    <source>
        <strain evidence="5 6">BOTRYCO-2</strain>
    </source>
</reference>
<dbReference type="PANTHER" id="PTHR38445">
    <property type="entry name" value="HTH-TYPE TRANSCRIPTIONAL REPRESSOR YTRA"/>
    <property type="match status" value="1"/>
</dbReference>
<name>A0A2P2E6G5_9PROT</name>
<dbReference type="Pfam" id="PF00392">
    <property type="entry name" value="GntR"/>
    <property type="match status" value="1"/>
</dbReference>
<dbReference type="RefSeq" id="WP_108983495.1">
    <property type="nucleotide sequence ID" value="NZ_BFBR01000001.1"/>
</dbReference>
<dbReference type="PROSITE" id="PS50949">
    <property type="entry name" value="HTH_GNTR"/>
    <property type="match status" value="1"/>
</dbReference>
<protein>
    <submittedName>
        <fullName evidence="5">HTH-type transcriptional repressor YtrA</fullName>
    </submittedName>
</protein>
<evidence type="ECO:0000313" key="5">
    <source>
        <dbReference type="EMBL" id="GBF56629.1"/>
    </source>
</evidence>